<reference evidence="1" key="1">
    <citation type="submission" date="2019-03" db="EMBL/GenBank/DDBJ databases">
        <title>Candidatus Syntrophosphaera thermopropionivorans: a novel player in syntrophic propionate oxidation during anaerobic digestion.</title>
        <authorList>
            <person name="Dyksma S."/>
        </authorList>
    </citation>
    <scope>NUCLEOTIDE SEQUENCE</scope>
    <source>
        <strain evidence="1">W5</strain>
    </source>
</reference>
<keyword evidence="2" id="KW-1185">Reference proteome</keyword>
<name>A0AC61QK13_9BACT</name>
<keyword evidence="1" id="KW-0326">Glycosidase</keyword>
<keyword evidence="1" id="KW-0378">Hydrolase</keyword>
<protein>
    <submittedName>
        <fullName evidence="1">Bifunctional DNA-formamidopyrimidine glycosylase/DNA-(Apurinic or apyrimidinic site) lyase</fullName>
        <ecNumber evidence="1">3.2.2.23</ecNumber>
        <ecNumber evidence="1">4.2.99.18</ecNumber>
    </submittedName>
</protein>
<keyword evidence="1" id="KW-0456">Lyase</keyword>
<evidence type="ECO:0000313" key="1">
    <source>
        <dbReference type="EMBL" id="TDF73674.1"/>
    </source>
</evidence>
<evidence type="ECO:0000313" key="2">
    <source>
        <dbReference type="Proteomes" id="UP000294588"/>
    </source>
</evidence>
<accession>A0AC61QK13</accession>
<dbReference type="EC" id="4.2.99.18" evidence="1"/>
<dbReference type="Proteomes" id="UP000294588">
    <property type="component" value="Unassembled WGS sequence"/>
</dbReference>
<organism evidence="1 2">
    <name type="scientific">Candidatus Syntrophosphaera thermopropionivorans</name>
    <dbReference type="NCBI Taxonomy" id="2593015"/>
    <lineage>
        <taxon>Bacteria</taxon>
        <taxon>Pseudomonadati</taxon>
        <taxon>Candidatus Cloacimonadota</taxon>
        <taxon>Candidatus Cloacimonadia</taxon>
        <taxon>Candidatus Cloacimonadales</taxon>
        <taxon>Candidatus Cloacimonadaceae</taxon>
        <taxon>Candidatus Syntrophosphaera</taxon>
    </lineage>
</organism>
<sequence>MPELPEVQTILNELENELKDKQIEGLDCYHSHTLLWDKELTSTPFPAKIIGLERRGKFILIHLTNENTIIIHLGMTGKLVRDNTIANHPEHERACFRLSEKEKIHFIDIRTFGKIVLCPTKNIPAYLPELGVEPLSEDFNLSYLQKALKGRKAPIKNILMDQKIIAGLGNIYANEILYRAKINPETPASSLSSQRLSKLIKTTKTVLNEAIEKNGTSISDYRRIDDKKGEFQNFLQIYQKTSCPQGHPVQKIKQGGRSTYFCPVCQK</sequence>
<gene>
    <name evidence="1" type="primary">mutM</name>
    <name evidence="1" type="ORF">E0946_02630</name>
</gene>
<dbReference type="EMBL" id="SMOG01000004">
    <property type="protein sequence ID" value="TDF73674.1"/>
    <property type="molecule type" value="Genomic_DNA"/>
</dbReference>
<proteinExistence type="predicted"/>
<comment type="caution">
    <text evidence="1">The sequence shown here is derived from an EMBL/GenBank/DDBJ whole genome shotgun (WGS) entry which is preliminary data.</text>
</comment>
<dbReference type="EC" id="3.2.2.23" evidence="1"/>